<comment type="pathway">
    <text evidence="1">Biopolymer metabolism; poly-(R)-3-hydroxybutanoate biosynthesis.</text>
</comment>
<dbReference type="Proteomes" id="UP000316649">
    <property type="component" value="Unassembled WGS sequence"/>
</dbReference>
<dbReference type="Pfam" id="PF09712">
    <property type="entry name" value="PHA_synth_III_E"/>
    <property type="match status" value="2"/>
</dbReference>
<organism evidence="5 6">
    <name type="scientific">Sedimenticola selenatireducens</name>
    <dbReference type="NCBI Taxonomy" id="191960"/>
    <lineage>
        <taxon>Bacteria</taxon>
        <taxon>Pseudomonadati</taxon>
        <taxon>Pseudomonadota</taxon>
        <taxon>Gammaproteobacteria</taxon>
        <taxon>Chromatiales</taxon>
        <taxon>Sedimenticolaceae</taxon>
        <taxon>Sedimenticola</taxon>
    </lineage>
</organism>
<evidence type="ECO:0000313" key="6">
    <source>
        <dbReference type="Proteomes" id="UP000316649"/>
    </source>
</evidence>
<accession>A0A558DZ56</accession>
<dbReference type="EMBL" id="VMNH01000018">
    <property type="protein sequence ID" value="TVO71937.1"/>
    <property type="molecule type" value="Genomic_DNA"/>
</dbReference>
<evidence type="ECO:0000256" key="1">
    <source>
        <dbReference type="ARBA" id="ARBA00004683"/>
    </source>
</evidence>
<dbReference type="GO" id="GO:0042619">
    <property type="term" value="P:poly-hydroxybutyrate biosynthetic process"/>
    <property type="evidence" value="ECO:0007669"/>
    <property type="project" value="UniProtKB-KW"/>
</dbReference>
<protein>
    <recommendedName>
        <fullName evidence="2">Poly(3-hydroxyalkanoate) polymerase subunit PhaE</fullName>
    </recommendedName>
</protein>
<evidence type="ECO:0000256" key="3">
    <source>
        <dbReference type="ARBA" id="ARBA00022752"/>
    </source>
</evidence>
<dbReference type="UniPathway" id="UPA00917"/>
<reference evidence="5 6" key="1">
    <citation type="submission" date="2019-07" db="EMBL/GenBank/DDBJ databases">
        <title>The pathways for chlorine oxyanion respiration interact through the shared metabolite chlorate.</title>
        <authorList>
            <person name="Barnum T.P."/>
            <person name="Cheng Y."/>
            <person name="Hill K.A."/>
            <person name="Lucas L.N."/>
            <person name="Carlson H.K."/>
            <person name="Coates J.D."/>
        </authorList>
    </citation>
    <scope>NUCLEOTIDE SEQUENCE [LARGE SCALE GENOMIC DNA]</scope>
    <source>
        <strain evidence="5 6">BK-1</strain>
    </source>
</reference>
<evidence type="ECO:0000256" key="2">
    <source>
        <dbReference type="ARBA" id="ARBA00019066"/>
    </source>
</evidence>
<keyword evidence="3" id="KW-0583">PHB biosynthesis</keyword>
<name>A0A558DZ56_9GAMM</name>
<proteinExistence type="predicted"/>
<dbReference type="InterPro" id="IPR010123">
    <property type="entry name" value="PHA_synth_III_E"/>
</dbReference>
<comment type="caution">
    <text evidence="5">The sequence shown here is derived from an EMBL/GenBank/DDBJ whole genome shotgun (WGS) entry which is preliminary data.</text>
</comment>
<dbReference type="OrthoDB" id="6115526at2"/>
<gene>
    <name evidence="5" type="ORF">FHP88_13665</name>
</gene>
<evidence type="ECO:0000256" key="4">
    <source>
        <dbReference type="SAM" id="MobiDB-lite"/>
    </source>
</evidence>
<evidence type="ECO:0000313" key="5">
    <source>
        <dbReference type="EMBL" id="TVO71937.1"/>
    </source>
</evidence>
<feature type="region of interest" description="Disordered" evidence="4">
    <location>
        <begin position="285"/>
        <end position="309"/>
    </location>
</feature>
<keyword evidence="6" id="KW-1185">Reference proteome</keyword>
<dbReference type="AlphaFoldDB" id="A0A558DZ56"/>
<dbReference type="RefSeq" id="WP_144359648.1">
    <property type="nucleotide sequence ID" value="NZ_VMNH01000018.1"/>
</dbReference>
<sequence length="309" mass="35460">MGEQDFLGAEWLAAQRDFWEHWSAQTKASNERQTDNPWEAALDQWWKSVAPAAPELMQELLGKTVAQAKQLFQMAELFARRSDDDESFDWQTAIQQTFGDLRRIIAGITGTMNPVPEDMLSEASIEDSVAYLQRLFTFPGLGLGHRSQAQQREMIARLIDYQKARMDYERFFVDLGNLAVTRLQEKVAEVESGGGRIESARMLYDLWVEASEAVYAEQVMTPDYVRLYGELINSQMAVKLQMRTMLDDSFTALGMPTTRDFRALEQRAYDDRKAIKALQKEMRRGKVSVKKKAAKKRVAPRKRAASRDR</sequence>